<protein>
    <submittedName>
        <fullName evidence="1">Uncharacterized protein</fullName>
    </submittedName>
</protein>
<organism evidence="1 2">
    <name type="scientific">Photobacterium atrarenae</name>
    <dbReference type="NCBI Taxonomy" id="865757"/>
    <lineage>
        <taxon>Bacteria</taxon>
        <taxon>Pseudomonadati</taxon>
        <taxon>Pseudomonadota</taxon>
        <taxon>Gammaproteobacteria</taxon>
        <taxon>Vibrionales</taxon>
        <taxon>Vibrionaceae</taxon>
        <taxon>Photobacterium</taxon>
    </lineage>
</organism>
<dbReference type="Proteomes" id="UP001057998">
    <property type="component" value="Chromosome 2"/>
</dbReference>
<evidence type="ECO:0000313" key="1">
    <source>
        <dbReference type="EMBL" id="UTV30684.1"/>
    </source>
</evidence>
<sequence length="99" mass="11452">MRSSEYQFNVTDVVVVKPNILDPDFGTEIYGWVGTIEVIEVDERSEVLYKIRWSQNTLDKISGDLRQACMEFGLDYQSMHLLESDIERFASGMAESFFN</sequence>
<proteinExistence type="predicted"/>
<dbReference type="RefSeq" id="WP_255392049.1">
    <property type="nucleotide sequence ID" value="NZ_CP101509.1"/>
</dbReference>
<reference evidence="1" key="1">
    <citation type="submission" date="2022-07" db="EMBL/GenBank/DDBJ databases">
        <title>Genome sequencing of Photobacterium atrarenae GJH2-4.</title>
        <authorList>
            <person name="Park S.-J."/>
        </authorList>
    </citation>
    <scope>NUCLEOTIDE SEQUENCE</scope>
    <source>
        <strain evidence="1">GJH2-4</strain>
    </source>
</reference>
<name>A0ABY5GPU6_9GAMM</name>
<keyword evidence="2" id="KW-1185">Reference proteome</keyword>
<accession>A0ABY5GPU6</accession>
<dbReference type="EMBL" id="CP101509">
    <property type="protein sequence ID" value="UTV30684.1"/>
    <property type="molecule type" value="Genomic_DNA"/>
</dbReference>
<evidence type="ECO:0000313" key="2">
    <source>
        <dbReference type="Proteomes" id="UP001057998"/>
    </source>
</evidence>
<gene>
    <name evidence="1" type="ORF">NNL38_19170</name>
</gene>